<dbReference type="EMBL" id="FQUC01000013">
    <property type="protein sequence ID" value="SHG00105.1"/>
    <property type="molecule type" value="Genomic_DNA"/>
</dbReference>
<name>A0A1M5G8N7_9BACT</name>
<evidence type="ECO:0000313" key="1">
    <source>
        <dbReference type="EMBL" id="SHG00105.1"/>
    </source>
</evidence>
<dbReference type="AlphaFoldDB" id="A0A1M5G8N7"/>
<sequence length="505" mass="54312">MVEIRNKISIKQLLIYLFVLNIIFSTNIHVISAQTYGIGVGINKQAPNLNGTFDIEKHLNNSGQTDITKPNGLLTPRLTGDQMEAMLNNLSIANHGLLAYATQISTGTSPTITSTGFWMYDNEIANDWLPLEIQERAKIVIVRASGAADYNSLQTAFDTEAKKKYISNQNQPVEFRCEGNVGSLVADGSIPNIKITGISGQWGATLGTIKITNSIITFDGWLKVVGNMDLIGSYARFSSTMENHNIASTASSRLTLKKTLVDIEADLKFTQMDLYQSLVNVTEPNTTITILPTSSLSGDNGGIKMSYSSFIAQPTTTLYLTGTYTYGNIIFCEDASTMSIPGTIRTDAPCTGAIILARQASNLSVGNIIQEGTNYPRYVLYALTSAQIHHTGYIQASVGRTSDGLEPMGFNSVIGSQIFLRGTGPSVITNANSTPTSNGANAAGGDIKVSSDSSIYTFDNFDYTMKSLMGGQLFTQSKLIQGASTSNHSNIPQGNLYSSNGCAVF</sequence>
<dbReference type="OrthoDB" id="1488700at2"/>
<reference evidence="2" key="1">
    <citation type="submission" date="2016-11" db="EMBL/GenBank/DDBJ databases">
        <authorList>
            <person name="Varghese N."/>
            <person name="Submissions S."/>
        </authorList>
    </citation>
    <scope>NUCLEOTIDE SEQUENCE [LARGE SCALE GENOMIC DNA]</scope>
    <source>
        <strain evidence="2">DSM 27370</strain>
    </source>
</reference>
<protein>
    <submittedName>
        <fullName evidence="1">Uncharacterized protein</fullName>
    </submittedName>
</protein>
<accession>A0A1M5G8N7</accession>
<organism evidence="1 2">
    <name type="scientific">Dysgonomonas macrotermitis</name>
    <dbReference type="NCBI Taxonomy" id="1346286"/>
    <lineage>
        <taxon>Bacteria</taxon>
        <taxon>Pseudomonadati</taxon>
        <taxon>Bacteroidota</taxon>
        <taxon>Bacteroidia</taxon>
        <taxon>Bacteroidales</taxon>
        <taxon>Dysgonomonadaceae</taxon>
        <taxon>Dysgonomonas</taxon>
    </lineage>
</organism>
<gene>
    <name evidence="1" type="ORF">SAMN05444362_11394</name>
</gene>
<dbReference type="Proteomes" id="UP000184480">
    <property type="component" value="Unassembled WGS sequence"/>
</dbReference>
<evidence type="ECO:0000313" key="2">
    <source>
        <dbReference type="Proteomes" id="UP000184480"/>
    </source>
</evidence>
<proteinExistence type="predicted"/>
<keyword evidence="2" id="KW-1185">Reference proteome</keyword>
<dbReference type="RefSeq" id="WP_062181270.1">
    <property type="nucleotide sequence ID" value="NZ_BBXL01000012.1"/>
</dbReference>